<dbReference type="InterPro" id="IPR005324">
    <property type="entry name" value="Ribosomal_uS5_C"/>
</dbReference>
<keyword evidence="5 8" id="KW-0687">Ribonucleoprotein</keyword>
<evidence type="ECO:0000256" key="3">
    <source>
        <dbReference type="ARBA" id="ARBA00022884"/>
    </source>
</evidence>
<dbReference type="GO" id="GO:0005737">
    <property type="term" value="C:cytoplasm"/>
    <property type="evidence" value="ECO:0007669"/>
    <property type="project" value="UniProtKB-ARBA"/>
</dbReference>
<evidence type="ECO:0000256" key="7">
    <source>
        <dbReference type="ARBA" id="ARBA00035519"/>
    </source>
</evidence>
<dbReference type="FunFam" id="3.30.230.10:FF:000002">
    <property type="entry name" value="30S ribosomal protein S5"/>
    <property type="match status" value="1"/>
</dbReference>
<dbReference type="EMBL" id="MFRC01000012">
    <property type="protein sequence ID" value="OGH90003.1"/>
    <property type="molecule type" value="Genomic_DNA"/>
</dbReference>
<evidence type="ECO:0000256" key="1">
    <source>
        <dbReference type="ARBA" id="ARBA00008945"/>
    </source>
</evidence>
<evidence type="ECO:0000256" key="5">
    <source>
        <dbReference type="ARBA" id="ARBA00023274"/>
    </source>
</evidence>
<keyword evidence="2" id="KW-0699">rRNA-binding</keyword>
<dbReference type="GO" id="GO:0019843">
    <property type="term" value="F:rRNA binding"/>
    <property type="evidence" value="ECO:0007669"/>
    <property type="project" value="UniProtKB-KW"/>
</dbReference>
<dbReference type="InterPro" id="IPR020568">
    <property type="entry name" value="Ribosomal_Su5_D2-typ_SF"/>
</dbReference>
<evidence type="ECO:0000313" key="11">
    <source>
        <dbReference type="EMBL" id="OGH90003.1"/>
    </source>
</evidence>
<dbReference type="InterPro" id="IPR014721">
    <property type="entry name" value="Ribsml_uS5_D2-typ_fold_subgr"/>
</dbReference>
<dbReference type="SUPFAM" id="SSF54768">
    <property type="entry name" value="dsRNA-binding domain-like"/>
    <property type="match status" value="1"/>
</dbReference>
<dbReference type="Gene3D" id="3.30.230.10">
    <property type="match status" value="1"/>
</dbReference>
<evidence type="ECO:0000256" key="4">
    <source>
        <dbReference type="ARBA" id="ARBA00022980"/>
    </source>
</evidence>
<dbReference type="NCBIfam" id="TIGR01021">
    <property type="entry name" value="rpsE_bact"/>
    <property type="match status" value="1"/>
</dbReference>
<organism evidence="11 12">
    <name type="scientific">Candidatus Magasanikbacteria bacterium RIFOXYD2_FULL_36_9</name>
    <dbReference type="NCBI Taxonomy" id="1798707"/>
    <lineage>
        <taxon>Bacteria</taxon>
        <taxon>Candidatus Magasanikiibacteriota</taxon>
    </lineage>
</organism>
<evidence type="ECO:0000256" key="6">
    <source>
        <dbReference type="ARBA" id="ARBA00035255"/>
    </source>
</evidence>
<dbReference type="PANTHER" id="PTHR48277">
    <property type="entry name" value="MITOCHONDRIAL RIBOSOMAL PROTEIN S5"/>
    <property type="match status" value="1"/>
</dbReference>
<dbReference type="Pfam" id="PF00333">
    <property type="entry name" value="Ribosomal_S5"/>
    <property type="match status" value="1"/>
</dbReference>
<dbReference type="InterPro" id="IPR013810">
    <property type="entry name" value="Ribosomal_uS5_N"/>
</dbReference>
<dbReference type="GO" id="GO:0003735">
    <property type="term" value="F:structural constituent of ribosome"/>
    <property type="evidence" value="ECO:0007669"/>
    <property type="project" value="UniProtKB-UniRule"/>
</dbReference>
<sequence length="192" mass="20774">MQKSFKRPGREKEKSEFDSNILDLARVTRVTEGGKHMSFRALVVVGDRKGRVGFGVEKGKDVQIGVDKATRQAKKNLIKVPIVNETIPHAVYMKFKAAKVMLKPAPKGSGIIAGGAVRVVLDLAGVPNVSSKIIGKTKNKITIIKATFEALKALQVSAPRHNTRPTPVATSPVKEVKAEVKVSADKTSKIKK</sequence>
<dbReference type="SUPFAM" id="SSF54211">
    <property type="entry name" value="Ribosomal protein S5 domain 2-like"/>
    <property type="match status" value="1"/>
</dbReference>
<comment type="similarity">
    <text evidence="1 9">Belongs to the universal ribosomal protein uS5 family.</text>
</comment>
<gene>
    <name evidence="11" type="ORF">A2537_03235</name>
</gene>
<evidence type="ECO:0000256" key="9">
    <source>
        <dbReference type="RuleBase" id="RU003823"/>
    </source>
</evidence>
<dbReference type="GO" id="GO:0015935">
    <property type="term" value="C:small ribosomal subunit"/>
    <property type="evidence" value="ECO:0007669"/>
    <property type="project" value="InterPro"/>
</dbReference>
<dbReference type="Pfam" id="PF03719">
    <property type="entry name" value="Ribosomal_S5_C"/>
    <property type="match status" value="1"/>
</dbReference>
<protein>
    <recommendedName>
        <fullName evidence="6">Small ribosomal subunit protein uS5</fullName>
    </recommendedName>
    <alternativeName>
        <fullName evidence="7">30S ribosomal protein S5</fullName>
    </alternativeName>
</protein>
<keyword evidence="3" id="KW-0694">RNA-binding</keyword>
<evidence type="ECO:0000313" key="12">
    <source>
        <dbReference type="Proteomes" id="UP000178490"/>
    </source>
</evidence>
<dbReference type="InterPro" id="IPR000851">
    <property type="entry name" value="Ribosomal_uS5"/>
</dbReference>
<dbReference type="GO" id="GO:0006412">
    <property type="term" value="P:translation"/>
    <property type="evidence" value="ECO:0007669"/>
    <property type="project" value="InterPro"/>
</dbReference>
<evidence type="ECO:0000256" key="2">
    <source>
        <dbReference type="ARBA" id="ARBA00022730"/>
    </source>
</evidence>
<accession>A0A1F6P1Z4</accession>
<evidence type="ECO:0000256" key="8">
    <source>
        <dbReference type="PROSITE-ProRule" id="PRU00268"/>
    </source>
</evidence>
<dbReference type="Gene3D" id="3.30.160.20">
    <property type="match status" value="1"/>
</dbReference>
<proteinExistence type="inferred from homology"/>
<keyword evidence="4 8" id="KW-0689">Ribosomal protein</keyword>
<name>A0A1F6P1Z4_9BACT</name>
<evidence type="ECO:0000259" key="10">
    <source>
        <dbReference type="PROSITE" id="PS50881"/>
    </source>
</evidence>
<dbReference type="PROSITE" id="PS50881">
    <property type="entry name" value="S5_DSRBD"/>
    <property type="match status" value="1"/>
</dbReference>
<dbReference type="Proteomes" id="UP000178490">
    <property type="component" value="Unassembled WGS sequence"/>
</dbReference>
<dbReference type="AlphaFoldDB" id="A0A1F6P1Z4"/>
<comment type="caution">
    <text evidence="11">The sequence shown here is derived from an EMBL/GenBank/DDBJ whole genome shotgun (WGS) entry which is preliminary data.</text>
</comment>
<dbReference type="InterPro" id="IPR005712">
    <property type="entry name" value="Ribosomal_uS5_bac-type"/>
</dbReference>
<reference evidence="11 12" key="1">
    <citation type="journal article" date="2016" name="Nat. Commun.">
        <title>Thousands of microbial genomes shed light on interconnected biogeochemical processes in an aquifer system.</title>
        <authorList>
            <person name="Anantharaman K."/>
            <person name="Brown C.T."/>
            <person name="Hug L.A."/>
            <person name="Sharon I."/>
            <person name="Castelle C.J."/>
            <person name="Probst A.J."/>
            <person name="Thomas B.C."/>
            <person name="Singh A."/>
            <person name="Wilkins M.J."/>
            <person name="Karaoz U."/>
            <person name="Brodie E.L."/>
            <person name="Williams K.H."/>
            <person name="Hubbard S.S."/>
            <person name="Banfield J.F."/>
        </authorList>
    </citation>
    <scope>NUCLEOTIDE SEQUENCE [LARGE SCALE GENOMIC DNA]</scope>
</reference>
<feature type="domain" description="S5 DRBM" evidence="10">
    <location>
        <begin position="17"/>
        <end position="80"/>
    </location>
</feature>
<dbReference type="PANTHER" id="PTHR48277:SF1">
    <property type="entry name" value="MITOCHONDRIAL RIBOSOMAL PROTEIN S5"/>
    <property type="match status" value="1"/>
</dbReference>